<keyword evidence="1" id="KW-0812">Transmembrane</keyword>
<evidence type="ECO:0000313" key="2">
    <source>
        <dbReference type="EMBL" id="AAR83851.1"/>
    </source>
</evidence>
<dbReference type="EMBL" id="AY496102">
    <property type="protein sequence ID" value="AAR83851.1"/>
    <property type="molecule type" value="mRNA"/>
</dbReference>
<sequence>MDGFSRHPSFVKFLVVSLWIFLLLRCLLCV</sequence>
<keyword evidence="1" id="KW-0472">Membrane</keyword>
<organism evidence="2">
    <name type="scientific">Capsicum annuum</name>
    <name type="common">Capsicum pepper</name>
    <dbReference type="NCBI Taxonomy" id="4072"/>
    <lineage>
        <taxon>Eukaryota</taxon>
        <taxon>Viridiplantae</taxon>
        <taxon>Streptophyta</taxon>
        <taxon>Embryophyta</taxon>
        <taxon>Tracheophyta</taxon>
        <taxon>Spermatophyta</taxon>
        <taxon>Magnoliopsida</taxon>
        <taxon>eudicotyledons</taxon>
        <taxon>Gunneridae</taxon>
        <taxon>Pentapetalae</taxon>
        <taxon>asterids</taxon>
        <taxon>lamiids</taxon>
        <taxon>Solanales</taxon>
        <taxon>Solanaceae</taxon>
        <taxon>Solanoideae</taxon>
        <taxon>Capsiceae</taxon>
        <taxon>Capsicum</taxon>
    </lineage>
</organism>
<protein>
    <submittedName>
        <fullName evidence="2">Vip2 protein</fullName>
    </submittedName>
</protein>
<feature type="transmembrane region" description="Helical" evidence="1">
    <location>
        <begin position="12"/>
        <end position="28"/>
    </location>
</feature>
<reference evidence="2" key="1">
    <citation type="submission" date="2003-11" db="EMBL/GenBank/DDBJ databases">
        <title>Monitoring expression patterns of 2500 hot pepper genes under cold stress by using full-length cDNA microarray.</title>
        <authorList>
            <person name="Kim S."/>
            <person name="Lee K.-W."/>
        </authorList>
    </citation>
    <scope>NUCLEOTIDE SEQUENCE</scope>
</reference>
<keyword evidence="1" id="KW-1133">Transmembrane helix</keyword>
<evidence type="ECO:0000256" key="1">
    <source>
        <dbReference type="SAM" id="Phobius"/>
    </source>
</evidence>
<name>Q6RJZ8_CAPAN</name>
<accession>Q6RJZ8</accession>
<proteinExistence type="evidence at transcript level"/>
<dbReference type="AlphaFoldDB" id="Q6RJZ8"/>